<evidence type="ECO:0000256" key="9">
    <source>
        <dbReference type="ARBA" id="ARBA00023136"/>
    </source>
</evidence>
<keyword evidence="14" id="KW-1185">Reference proteome</keyword>
<name>A0ABR8JNC0_9BACT</name>
<comment type="similarity">
    <text evidence="2">Belongs to the TonB family.</text>
</comment>
<evidence type="ECO:0000313" key="13">
    <source>
        <dbReference type="EMBL" id="MBD2721492.1"/>
    </source>
</evidence>
<evidence type="ECO:0000256" key="2">
    <source>
        <dbReference type="ARBA" id="ARBA00006555"/>
    </source>
</evidence>
<accession>A0ABR8JNC0</accession>
<organism evidence="13 14">
    <name type="scientific">Hymenobacter armeniacus</name>
    <dbReference type="NCBI Taxonomy" id="2771358"/>
    <lineage>
        <taxon>Bacteria</taxon>
        <taxon>Pseudomonadati</taxon>
        <taxon>Bacteroidota</taxon>
        <taxon>Cytophagia</taxon>
        <taxon>Cytophagales</taxon>
        <taxon>Hymenobacteraceae</taxon>
        <taxon>Hymenobacter</taxon>
    </lineage>
</organism>
<gene>
    <name evidence="13" type="ORF">IC234_05075</name>
</gene>
<reference evidence="13 14" key="1">
    <citation type="submission" date="2020-09" db="EMBL/GenBank/DDBJ databases">
        <authorList>
            <person name="Kim M.K."/>
        </authorList>
    </citation>
    <scope>NUCLEOTIDE SEQUENCE [LARGE SCALE GENOMIC DNA]</scope>
    <source>
        <strain evidence="13 14">BT189</strain>
    </source>
</reference>
<keyword evidence="6" id="KW-0812">Transmembrane</keyword>
<comment type="subcellular location">
    <subcellularLocation>
        <location evidence="1">Cell inner membrane</location>
        <topology evidence="1">Single-pass membrane protein</topology>
        <orientation evidence="1">Periplasmic side</orientation>
    </subcellularLocation>
</comment>
<sequence>MKPRLRHAFSALAAPFFAFLLVLLALARPSAAQGEAEEEKVYTYVEQMPTLPGNGGNQAIVAAIQERLVYPEQARRDNVTGRVFVSFTVTPTGGVKSIKVVKGIGAGCDEATVAAVSQLPRFIPGKQNGRAVSVSFTVPATFPPASGASAPATLDGARVYSYVEQMPTLPAPNEKTTLQAAVMKNLVFPAEVRDAKSEGPVQVTFVVDAKGNVRDPKIVTGLCPACDEAVLAAVRKLPRLVPGQQGGQPVPVNLALPLQLISPNHVYPADPRGLHATFPAPGVYDYLKRNLRVPAVVATEKLQGRVRVEFIVRPSGKVEGAELKTHLCTSCDAEALRLVNAFPAWAPARDNADQPVATRQFVDIPMPLPDPNKPFVDGDKVYSYAESMPTFLDGSPVYGPSIQQAVRYPEAVKRENINGTVSAEYIIDADGLVRKPRITRGLCTSCDQAVLDALAQICPCTPAQQNGRPVPIQMRVDVPFTPSSVSAAAPAPVKKPAASPVKKK</sequence>
<keyword evidence="4" id="KW-1003">Cell membrane</keyword>
<dbReference type="InterPro" id="IPR037682">
    <property type="entry name" value="TonB_C"/>
</dbReference>
<comment type="caution">
    <text evidence="13">The sequence shown here is derived from an EMBL/GenBank/DDBJ whole genome shotgun (WGS) entry which is preliminary data.</text>
</comment>
<evidence type="ECO:0000256" key="5">
    <source>
        <dbReference type="ARBA" id="ARBA00022519"/>
    </source>
</evidence>
<keyword evidence="3" id="KW-0813">Transport</keyword>
<evidence type="ECO:0000256" key="10">
    <source>
        <dbReference type="SAM" id="MobiDB-lite"/>
    </source>
</evidence>
<keyword evidence="11" id="KW-0732">Signal</keyword>
<proteinExistence type="inferred from homology"/>
<keyword evidence="5" id="KW-0997">Cell inner membrane</keyword>
<feature type="domain" description="TonB C-terminal" evidence="12">
    <location>
        <begin position="55"/>
        <end position="151"/>
    </location>
</feature>
<evidence type="ECO:0000256" key="11">
    <source>
        <dbReference type="SAM" id="SignalP"/>
    </source>
</evidence>
<feature type="region of interest" description="Disordered" evidence="10">
    <location>
        <begin position="483"/>
        <end position="504"/>
    </location>
</feature>
<dbReference type="NCBIfam" id="TIGR01352">
    <property type="entry name" value="tonB_Cterm"/>
    <property type="match status" value="2"/>
</dbReference>
<evidence type="ECO:0000256" key="1">
    <source>
        <dbReference type="ARBA" id="ARBA00004383"/>
    </source>
</evidence>
<dbReference type="RefSeq" id="WP_190922774.1">
    <property type="nucleotide sequence ID" value="NZ_JACXAC010000002.1"/>
</dbReference>
<dbReference type="Proteomes" id="UP000606003">
    <property type="component" value="Unassembled WGS sequence"/>
</dbReference>
<keyword evidence="8" id="KW-1133">Transmembrane helix</keyword>
<dbReference type="Gene3D" id="3.30.1150.10">
    <property type="match status" value="4"/>
</dbReference>
<dbReference type="SUPFAM" id="SSF74653">
    <property type="entry name" value="TolA/TonB C-terminal domain"/>
    <property type="match status" value="4"/>
</dbReference>
<keyword evidence="7" id="KW-0653">Protein transport</keyword>
<evidence type="ECO:0000259" key="12">
    <source>
        <dbReference type="PROSITE" id="PS52015"/>
    </source>
</evidence>
<feature type="domain" description="TonB C-terminal" evidence="12">
    <location>
        <begin position="173"/>
        <end position="267"/>
    </location>
</feature>
<keyword evidence="9" id="KW-0472">Membrane</keyword>
<evidence type="ECO:0000256" key="4">
    <source>
        <dbReference type="ARBA" id="ARBA00022475"/>
    </source>
</evidence>
<dbReference type="PANTHER" id="PTHR33446">
    <property type="entry name" value="PROTEIN TONB-RELATED"/>
    <property type="match status" value="1"/>
</dbReference>
<protein>
    <submittedName>
        <fullName evidence="13">TonB family protein</fullName>
    </submittedName>
</protein>
<dbReference type="InterPro" id="IPR006260">
    <property type="entry name" value="TonB/TolA_C"/>
</dbReference>
<evidence type="ECO:0000256" key="7">
    <source>
        <dbReference type="ARBA" id="ARBA00022927"/>
    </source>
</evidence>
<dbReference type="EMBL" id="JACXAC010000002">
    <property type="protein sequence ID" value="MBD2721492.1"/>
    <property type="molecule type" value="Genomic_DNA"/>
</dbReference>
<evidence type="ECO:0000256" key="6">
    <source>
        <dbReference type="ARBA" id="ARBA00022692"/>
    </source>
</evidence>
<evidence type="ECO:0000256" key="8">
    <source>
        <dbReference type="ARBA" id="ARBA00022989"/>
    </source>
</evidence>
<dbReference type="InterPro" id="IPR051045">
    <property type="entry name" value="TonB-dependent_transducer"/>
</dbReference>
<dbReference type="PANTHER" id="PTHR33446:SF2">
    <property type="entry name" value="PROTEIN TONB"/>
    <property type="match status" value="1"/>
</dbReference>
<evidence type="ECO:0000313" key="14">
    <source>
        <dbReference type="Proteomes" id="UP000606003"/>
    </source>
</evidence>
<dbReference type="Pfam" id="PF03544">
    <property type="entry name" value="TonB_C"/>
    <property type="match status" value="4"/>
</dbReference>
<feature type="chain" id="PRO_5045754359" evidence="11">
    <location>
        <begin position="28"/>
        <end position="504"/>
    </location>
</feature>
<dbReference type="PROSITE" id="PS52015">
    <property type="entry name" value="TONB_CTD"/>
    <property type="match status" value="2"/>
</dbReference>
<feature type="signal peptide" evidence="11">
    <location>
        <begin position="1"/>
        <end position="27"/>
    </location>
</feature>
<evidence type="ECO:0000256" key="3">
    <source>
        <dbReference type="ARBA" id="ARBA00022448"/>
    </source>
</evidence>